<dbReference type="OMA" id="CGEYDIA"/>
<feature type="repeat" description="PPR" evidence="2">
    <location>
        <begin position="565"/>
        <end position="595"/>
    </location>
</feature>
<dbReference type="InterPro" id="IPR046960">
    <property type="entry name" value="PPR_At4g14850-like_plant"/>
</dbReference>
<dbReference type="NCBIfam" id="TIGR00756">
    <property type="entry name" value="PPR"/>
    <property type="match status" value="7"/>
</dbReference>
<dbReference type="FunFam" id="1.25.40.10:FF:000730">
    <property type="entry name" value="Pentatricopeptide repeat-containing protein, chloroplastic"/>
    <property type="match status" value="1"/>
</dbReference>
<evidence type="ECO:0000256" key="2">
    <source>
        <dbReference type="PROSITE-ProRule" id="PRU00708"/>
    </source>
</evidence>
<feature type="region of interest" description="Disordered" evidence="3">
    <location>
        <begin position="1"/>
        <end position="26"/>
    </location>
</feature>
<feature type="repeat" description="PPR" evidence="2">
    <location>
        <begin position="394"/>
        <end position="428"/>
    </location>
</feature>
<evidence type="ECO:0000256" key="3">
    <source>
        <dbReference type="SAM" id="MobiDB-lite"/>
    </source>
</evidence>
<evidence type="ECO:0000256" key="1">
    <source>
        <dbReference type="ARBA" id="ARBA00022737"/>
    </source>
</evidence>
<dbReference type="PROSITE" id="PS51375">
    <property type="entry name" value="PPR"/>
    <property type="match status" value="6"/>
</dbReference>
<dbReference type="PANTHER" id="PTHR47926">
    <property type="entry name" value="PENTATRICOPEPTIDE REPEAT-CONTAINING PROTEIN"/>
    <property type="match status" value="1"/>
</dbReference>
<name>A0A200QRA7_MACCD</name>
<keyword evidence="1" id="KW-0677">Repeat</keyword>
<dbReference type="FunFam" id="1.25.40.10:FF:000436">
    <property type="entry name" value="Pentatricopeptide repeat-containing protein At5g39350 family"/>
    <property type="match status" value="1"/>
</dbReference>
<dbReference type="FunCoup" id="A0A200QRA7">
    <property type="interactions" value="618"/>
</dbReference>
<dbReference type="InParanoid" id="A0A200QRA7"/>
<dbReference type="FunFam" id="1.25.40.10:FF:000285">
    <property type="entry name" value="Pentatricopeptide repeat-containing protein, chloroplastic"/>
    <property type="match status" value="1"/>
</dbReference>
<sequence length="745" mass="84348">MALPHLSETPSQQRTPDKKFTSRVQTTTYRPSKFKSISRGNYPPFPAMLLPAILNVPQFHPYCFPLLQPSFQSSKEKKKNKYKNFTRTPCFYFRDHSFSAQTHNPENFPFSIQYPGANFSDSLWVNQLIDPTLVASWIQSCYTVKEVRRIHSVVIKCFGNSVTFVDNNLISVYVRFGKLLEARKVFDQMPERNVVSWTAILNGYLKIGSDDEVLRLFSEFVKTGIQGNSQTFVCILNLCSRRFDFELGKQIHACIVKGNWSNIIVDSAIVYFYAQFGDLSGAFRCFDRMPERDVVCWTTMITACAQHGHGKKAFSLFSWMLTEGYSPNEFTVCSVLKACGEEKALKFGRQLHGAIVKKIINDDVFVGTSLVGMYVKCEKVKDARRVFNGMRKRNTVTWTSMIAGYAQNGLGEEAIKLFRLMKRRHIFVSNLTVVSILQACGSIGATPIGKEVHAQILKSSIQSNIFIGSTLVWCYCKCGEYTYAAKVLQSMPDRDVVSWTAIISGCVHLGLGMEALQFLNEMLWEGVEPNPFTYSSALKACAKLESILQGRWIHSSVNKTKTLPNVFVGSALIDMYSKCGYVSEAIQVFNSMPERNLVSWKSMIIGYARNGLCREALELIYRMKAEGLEVDDYTMTTVLSALKVKVILIQCKVVDERENGKRIVPIGVNVDYDYSYFHVRCIKISLSRLCVRPGWYQRVNETELFQNVAVLRGFQTVSIIQGRACIYSLHYLQGPLPLEGACYCG</sequence>
<dbReference type="GO" id="GO:0003723">
    <property type="term" value="F:RNA binding"/>
    <property type="evidence" value="ECO:0007669"/>
    <property type="project" value="InterPro"/>
</dbReference>
<feature type="repeat" description="PPR" evidence="2">
    <location>
        <begin position="596"/>
        <end position="630"/>
    </location>
</feature>
<dbReference type="FunFam" id="1.25.40.10:FF:000983">
    <property type="entry name" value="Pentatricopeptide repeat-containing protein, chloroplastic"/>
    <property type="match status" value="1"/>
</dbReference>
<reference evidence="4 5" key="1">
    <citation type="journal article" date="2017" name="Mol. Plant">
        <title>The Genome of Medicinal Plant Macleaya cordata Provides New Insights into Benzylisoquinoline Alkaloids Metabolism.</title>
        <authorList>
            <person name="Liu X."/>
            <person name="Liu Y."/>
            <person name="Huang P."/>
            <person name="Ma Y."/>
            <person name="Qing Z."/>
            <person name="Tang Q."/>
            <person name="Cao H."/>
            <person name="Cheng P."/>
            <person name="Zheng Y."/>
            <person name="Yuan Z."/>
            <person name="Zhou Y."/>
            <person name="Liu J."/>
            <person name="Tang Z."/>
            <person name="Zhuo Y."/>
            <person name="Zhang Y."/>
            <person name="Yu L."/>
            <person name="Huang J."/>
            <person name="Yang P."/>
            <person name="Peng Q."/>
            <person name="Zhang J."/>
            <person name="Jiang W."/>
            <person name="Zhang Z."/>
            <person name="Lin K."/>
            <person name="Ro D.K."/>
            <person name="Chen X."/>
            <person name="Xiong X."/>
            <person name="Shang Y."/>
            <person name="Huang S."/>
            <person name="Zeng J."/>
        </authorList>
    </citation>
    <scope>NUCLEOTIDE SEQUENCE [LARGE SCALE GENOMIC DNA]</scope>
    <source>
        <strain evidence="5">cv. BLH2017</strain>
        <tissue evidence="4">Root</tissue>
    </source>
</reference>
<dbReference type="EMBL" id="MVGT01001243">
    <property type="protein sequence ID" value="OVA13024.1"/>
    <property type="molecule type" value="Genomic_DNA"/>
</dbReference>
<dbReference type="Pfam" id="PF13041">
    <property type="entry name" value="PPR_2"/>
    <property type="match status" value="5"/>
</dbReference>
<dbReference type="AlphaFoldDB" id="A0A200QRA7"/>
<organism evidence="4 5">
    <name type="scientific">Macleaya cordata</name>
    <name type="common">Five-seeded plume-poppy</name>
    <name type="synonym">Bocconia cordata</name>
    <dbReference type="NCBI Taxonomy" id="56857"/>
    <lineage>
        <taxon>Eukaryota</taxon>
        <taxon>Viridiplantae</taxon>
        <taxon>Streptophyta</taxon>
        <taxon>Embryophyta</taxon>
        <taxon>Tracheophyta</taxon>
        <taxon>Spermatophyta</taxon>
        <taxon>Magnoliopsida</taxon>
        <taxon>Ranunculales</taxon>
        <taxon>Papaveraceae</taxon>
        <taxon>Papaveroideae</taxon>
        <taxon>Macleaya</taxon>
    </lineage>
</organism>
<comment type="caution">
    <text evidence="4">The sequence shown here is derived from an EMBL/GenBank/DDBJ whole genome shotgun (WGS) entry which is preliminary data.</text>
</comment>
<proteinExistence type="predicted"/>
<dbReference type="InterPro" id="IPR011990">
    <property type="entry name" value="TPR-like_helical_dom_sf"/>
</dbReference>
<gene>
    <name evidence="4" type="ORF">BVC80_8947g5</name>
</gene>
<dbReference type="Gene3D" id="1.25.40.10">
    <property type="entry name" value="Tetratricopeptide repeat domain"/>
    <property type="match status" value="4"/>
</dbReference>
<accession>A0A200QRA7</accession>
<dbReference type="OrthoDB" id="185373at2759"/>
<feature type="repeat" description="PPR" evidence="2">
    <location>
        <begin position="193"/>
        <end position="227"/>
    </location>
</feature>
<evidence type="ECO:0000313" key="5">
    <source>
        <dbReference type="Proteomes" id="UP000195402"/>
    </source>
</evidence>
<evidence type="ECO:0000313" key="4">
    <source>
        <dbReference type="EMBL" id="OVA13024.1"/>
    </source>
</evidence>
<protein>
    <submittedName>
        <fullName evidence="4">Pentatricopeptide repeat</fullName>
    </submittedName>
</protein>
<feature type="repeat" description="PPR" evidence="2">
    <location>
        <begin position="495"/>
        <end position="529"/>
    </location>
</feature>
<feature type="repeat" description="PPR" evidence="2">
    <location>
        <begin position="293"/>
        <end position="327"/>
    </location>
</feature>
<dbReference type="Proteomes" id="UP000195402">
    <property type="component" value="Unassembled WGS sequence"/>
</dbReference>
<dbReference type="STRING" id="56857.A0A200QRA7"/>
<keyword evidence="5" id="KW-1185">Reference proteome</keyword>
<dbReference type="InterPro" id="IPR002885">
    <property type="entry name" value="PPR_rpt"/>
</dbReference>
<dbReference type="GO" id="GO:0009451">
    <property type="term" value="P:RNA modification"/>
    <property type="evidence" value="ECO:0007669"/>
    <property type="project" value="InterPro"/>
</dbReference>